<evidence type="ECO:0000256" key="1">
    <source>
        <dbReference type="ARBA" id="ARBA00000085"/>
    </source>
</evidence>
<evidence type="ECO:0000256" key="6">
    <source>
        <dbReference type="ARBA" id="ARBA00023012"/>
    </source>
</evidence>
<feature type="transmembrane region" description="Helical" evidence="7">
    <location>
        <begin position="20"/>
        <end position="44"/>
    </location>
</feature>
<comment type="catalytic activity">
    <reaction evidence="1">
        <text>ATP + protein L-histidine = ADP + protein N-phospho-L-histidine.</text>
        <dbReference type="EC" id="2.7.13.3"/>
    </reaction>
</comment>
<dbReference type="PANTHER" id="PTHR43711">
    <property type="entry name" value="TWO-COMPONENT HISTIDINE KINASE"/>
    <property type="match status" value="1"/>
</dbReference>
<evidence type="ECO:0000256" key="7">
    <source>
        <dbReference type="SAM" id="Phobius"/>
    </source>
</evidence>
<sequence>MEQRNRGRDVSLARAVTRRFYLTTGLLVLLFLASAGLLLGYLGYSLDRQSAGQSAHLAETALRQLEATDRSHAYDFAFWDDTVAFTRGQHDRAWADQNTGLWSMRTYGFTDAFIVAANDRPLYSAVRRPGGGDAVDSPPPQELLGSGLGALLAAARAAPMNDPTPVSAYLRQGETVFLAVAAAITPEYPTPAELERQPRPVLVYARQLDATLLADLGSRYLLPDLRLVPAAEAAPGDRRAGRLALAGPDGGTVATLAWTPARPSVAALRRAALPAGIVLLLLLLLGGVMVVAARRAGRTIAGTLVALERSNAELVRGERAARAARDEAERANRVKTVFLANVSHELRTPLNAILGFAEILRHQLKGPLGHPAYRGYAEDIHASGEHLLRLIDNVIDLSRIEAGAWELAPAPVDLRGATEEVLRFLQPLARQRGVELAVDLSATPGSIVADSRAVAQIVTNLVGNAIKFTDSGGSVRVRWSRGEHGAAILEVADTGVGIAADDLQAIVLPFERGRDPATRRREGSGLGLAIVKSLVDLHGGRLEIDSAPGRGTRVTVALPGQEDAVAA</sequence>
<dbReference type="CDD" id="cd16922">
    <property type="entry name" value="HATPase_EvgS-ArcB-TorS-like"/>
    <property type="match status" value="1"/>
</dbReference>
<dbReference type="InterPro" id="IPR003661">
    <property type="entry name" value="HisK_dim/P_dom"/>
</dbReference>
<dbReference type="Pfam" id="PF00512">
    <property type="entry name" value="HisKA"/>
    <property type="match status" value="1"/>
</dbReference>
<keyword evidence="5 9" id="KW-0418">Kinase</keyword>
<dbReference type="SMART" id="SM00387">
    <property type="entry name" value="HATPase_c"/>
    <property type="match status" value="1"/>
</dbReference>
<evidence type="ECO:0000256" key="4">
    <source>
        <dbReference type="ARBA" id="ARBA00022679"/>
    </source>
</evidence>
<dbReference type="PRINTS" id="PR00344">
    <property type="entry name" value="BCTRLSENSOR"/>
</dbReference>
<dbReference type="PANTHER" id="PTHR43711:SF26">
    <property type="entry name" value="SENSOR HISTIDINE KINASE RCSC"/>
    <property type="match status" value="1"/>
</dbReference>
<keyword evidence="10" id="KW-1185">Reference proteome</keyword>
<dbReference type="InterPro" id="IPR004358">
    <property type="entry name" value="Sig_transdc_His_kin-like_C"/>
</dbReference>
<feature type="domain" description="Histidine kinase" evidence="8">
    <location>
        <begin position="341"/>
        <end position="562"/>
    </location>
</feature>
<dbReference type="InterPro" id="IPR005467">
    <property type="entry name" value="His_kinase_dom"/>
</dbReference>
<feature type="transmembrane region" description="Helical" evidence="7">
    <location>
        <begin position="271"/>
        <end position="293"/>
    </location>
</feature>
<dbReference type="SUPFAM" id="SSF55874">
    <property type="entry name" value="ATPase domain of HSP90 chaperone/DNA topoisomerase II/histidine kinase"/>
    <property type="match status" value="1"/>
</dbReference>
<dbReference type="Gene3D" id="1.10.287.130">
    <property type="match status" value="1"/>
</dbReference>
<dbReference type="InterPro" id="IPR036890">
    <property type="entry name" value="HATPase_C_sf"/>
</dbReference>
<dbReference type="EC" id="2.7.13.3" evidence="2"/>
<protein>
    <recommendedName>
        <fullName evidence="2">histidine kinase</fullName>
        <ecNumber evidence="2">2.7.13.3</ecNumber>
    </recommendedName>
</protein>
<keyword evidence="3" id="KW-0597">Phosphoprotein</keyword>
<keyword evidence="7" id="KW-0472">Membrane</keyword>
<dbReference type="SMART" id="SM00388">
    <property type="entry name" value="HisKA"/>
    <property type="match status" value="1"/>
</dbReference>
<keyword evidence="6" id="KW-0902">Two-component regulatory system</keyword>
<proteinExistence type="predicted"/>
<dbReference type="InterPro" id="IPR050736">
    <property type="entry name" value="Sensor_HK_Regulatory"/>
</dbReference>
<dbReference type="FunFam" id="3.30.565.10:FF:000006">
    <property type="entry name" value="Sensor histidine kinase WalK"/>
    <property type="match status" value="1"/>
</dbReference>
<gene>
    <name evidence="9" type="ORF">SAMN05428998_105262</name>
</gene>
<organism evidence="9 10">
    <name type="scientific">Tistlia consotensis USBA 355</name>
    <dbReference type="NCBI Taxonomy" id="560819"/>
    <lineage>
        <taxon>Bacteria</taxon>
        <taxon>Pseudomonadati</taxon>
        <taxon>Pseudomonadota</taxon>
        <taxon>Alphaproteobacteria</taxon>
        <taxon>Rhodospirillales</taxon>
        <taxon>Rhodovibrionaceae</taxon>
        <taxon>Tistlia</taxon>
    </lineage>
</organism>
<evidence type="ECO:0000313" key="9">
    <source>
        <dbReference type="EMBL" id="SMF14421.1"/>
    </source>
</evidence>
<dbReference type="EMBL" id="FWZX01000005">
    <property type="protein sequence ID" value="SMF14421.1"/>
    <property type="molecule type" value="Genomic_DNA"/>
</dbReference>
<evidence type="ECO:0000256" key="3">
    <source>
        <dbReference type="ARBA" id="ARBA00022553"/>
    </source>
</evidence>
<dbReference type="CDD" id="cd00082">
    <property type="entry name" value="HisKA"/>
    <property type="match status" value="1"/>
</dbReference>
<dbReference type="Gene3D" id="3.30.565.10">
    <property type="entry name" value="Histidine kinase-like ATPase, C-terminal domain"/>
    <property type="match status" value="1"/>
</dbReference>
<dbReference type="Pfam" id="PF02518">
    <property type="entry name" value="HATPase_c"/>
    <property type="match status" value="1"/>
</dbReference>
<dbReference type="AlphaFoldDB" id="A0A1Y6BM29"/>
<keyword evidence="7" id="KW-1133">Transmembrane helix</keyword>
<name>A0A1Y6BM29_9PROT</name>
<dbReference type="Proteomes" id="UP000192917">
    <property type="component" value="Unassembled WGS sequence"/>
</dbReference>
<dbReference type="STRING" id="560819.SAMN05428998_105262"/>
<keyword evidence="4" id="KW-0808">Transferase</keyword>
<dbReference type="InterPro" id="IPR036097">
    <property type="entry name" value="HisK_dim/P_sf"/>
</dbReference>
<keyword evidence="7" id="KW-0812">Transmembrane</keyword>
<dbReference type="InterPro" id="IPR007892">
    <property type="entry name" value="CHASE4"/>
</dbReference>
<dbReference type="Pfam" id="PF05228">
    <property type="entry name" value="CHASE4"/>
    <property type="match status" value="1"/>
</dbReference>
<reference evidence="9 10" key="1">
    <citation type="submission" date="2017-04" db="EMBL/GenBank/DDBJ databases">
        <authorList>
            <person name="Afonso C.L."/>
            <person name="Miller P.J."/>
            <person name="Scott M.A."/>
            <person name="Spackman E."/>
            <person name="Goraichik I."/>
            <person name="Dimitrov K.M."/>
            <person name="Suarez D.L."/>
            <person name="Swayne D.E."/>
        </authorList>
    </citation>
    <scope>NUCLEOTIDE SEQUENCE [LARGE SCALE GENOMIC DNA]</scope>
    <source>
        <strain evidence="9 10">USBA 355</strain>
    </source>
</reference>
<dbReference type="GO" id="GO:0000155">
    <property type="term" value="F:phosphorelay sensor kinase activity"/>
    <property type="evidence" value="ECO:0007669"/>
    <property type="project" value="InterPro"/>
</dbReference>
<dbReference type="SUPFAM" id="SSF47384">
    <property type="entry name" value="Homodimeric domain of signal transducing histidine kinase"/>
    <property type="match status" value="1"/>
</dbReference>
<evidence type="ECO:0000256" key="5">
    <source>
        <dbReference type="ARBA" id="ARBA00022777"/>
    </source>
</evidence>
<accession>A0A1Y6BM29</accession>
<dbReference type="InterPro" id="IPR003594">
    <property type="entry name" value="HATPase_dom"/>
</dbReference>
<evidence type="ECO:0000313" key="10">
    <source>
        <dbReference type="Proteomes" id="UP000192917"/>
    </source>
</evidence>
<evidence type="ECO:0000256" key="2">
    <source>
        <dbReference type="ARBA" id="ARBA00012438"/>
    </source>
</evidence>
<evidence type="ECO:0000259" key="8">
    <source>
        <dbReference type="PROSITE" id="PS50109"/>
    </source>
</evidence>
<dbReference type="PROSITE" id="PS50109">
    <property type="entry name" value="HIS_KIN"/>
    <property type="match status" value="1"/>
</dbReference>